<dbReference type="InterPro" id="IPR036390">
    <property type="entry name" value="WH_DNA-bd_sf"/>
</dbReference>
<keyword evidence="2" id="KW-0238">DNA-binding</keyword>
<dbReference type="PROSITE" id="PS00846">
    <property type="entry name" value="HTH_ARSR_1"/>
    <property type="match status" value="1"/>
</dbReference>
<evidence type="ECO:0000256" key="4">
    <source>
        <dbReference type="ARBA" id="ARBA00043263"/>
    </source>
</evidence>
<dbReference type="PANTHER" id="PTHR43132">
    <property type="entry name" value="ARSENICAL RESISTANCE OPERON REPRESSOR ARSR-RELATED"/>
    <property type="match status" value="1"/>
</dbReference>
<feature type="domain" description="HTH arsR-type" evidence="6">
    <location>
        <begin position="33"/>
        <end position="125"/>
    </location>
</feature>
<name>A0A367G6H9_9FIRM</name>
<dbReference type="PRINTS" id="PR00778">
    <property type="entry name" value="HTHARSR"/>
</dbReference>
<dbReference type="SUPFAM" id="SSF46785">
    <property type="entry name" value="Winged helix' DNA-binding domain"/>
    <property type="match status" value="1"/>
</dbReference>
<gene>
    <name evidence="7" type="ORF">C7J97_07750</name>
</gene>
<evidence type="ECO:0000256" key="5">
    <source>
        <dbReference type="SAM" id="MobiDB-lite"/>
    </source>
</evidence>
<accession>A0A367G6H9</accession>
<dbReference type="Gene3D" id="1.10.10.10">
    <property type="entry name" value="Winged helix-like DNA-binding domain superfamily/Winged helix DNA-binding domain"/>
    <property type="match status" value="1"/>
</dbReference>
<sequence length="125" mass="14307">MNRCSYIETKGEDSMTGLEQAAPEKEKQPVEMPDDEVLYELADLFRVFGDSTRIKILYALHDSELCVQDIADAVQLSQSAVSHQLRVLKDSKLVRFRREGKTVFYALDDDHVRSILSMGMDHIEE</sequence>
<evidence type="ECO:0000313" key="7">
    <source>
        <dbReference type="EMBL" id="RCH46322.1"/>
    </source>
</evidence>
<reference evidence="7 8" key="1">
    <citation type="submission" date="2018-03" db="EMBL/GenBank/DDBJ databases">
        <title>Complete genome sequencing of Faecalibacterium prausnitzii strains isolated from the human gut.</title>
        <authorList>
            <person name="Fitzgerald B.C."/>
            <person name="Shkoporov A.N."/>
            <person name="Ross P.R."/>
            <person name="Hill C."/>
        </authorList>
    </citation>
    <scope>NUCLEOTIDE SEQUENCE [LARGE SCALE GENOMIC DNA]</scope>
    <source>
        <strain evidence="7 8">ATCC 27768</strain>
    </source>
</reference>
<dbReference type="PANTHER" id="PTHR43132:SF6">
    <property type="entry name" value="HTH-TYPE TRANSCRIPTIONAL REPRESSOR CZRA"/>
    <property type="match status" value="1"/>
</dbReference>
<evidence type="ECO:0000256" key="2">
    <source>
        <dbReference type="ARBA" id="ARBA00023125"/>
    </source>
</evidence>
<evidence type="ECO:0000256" key="1">
    <source>
        <dbReference type="ARBA" id="ARBA00023015"/>
    </source>
</evidence>
<dbReference type="GO" id="GO:0046686">
    <property type="term" value="P:response to cadmium ion"/>
    <property type="evidence" value="ECO:0007669"/>
    <property type="project" value="UniProtKB-KW"/>
</dbReference>
<evidence type="ECO:0000259" key="6">
    <source>
        <dbReference type="PROSITE" id="PS50987"/>
    </source>
</evidence>
<dbReference type="CDD" id="cd00090">
    <property type="entry name" value="HTH_ARSR"/>
    <property type="match status" value="1"/>
</dbReference>
<feature type="region of interest" description="Disordered" evidence="5">
    <location>
        <begin position="11"/>
        <end position="30"/>
    </location>
</feature>
<protein>
    <submittedName>
        <fullName evidence="7">Transcriptional regulator</fullName>
    </submittedName>
</protein>
<dbReference type="Proteomes" id="UP000252378">
    <property type="component" value="Unassembled WGS sequence"/>
</dbReference>
<dbReference type="NCBIfam" id="NF033788">
    <property type="entry name" value="HTH_metalloreg"/>
    <property type="match status" value="1"/>
</dbReference>
<keyword evidence="4" id="KW-0105">Cadmium resistance</keyword>
<dbReference type="InterPro" id="IPR001845">
    <property type="entry name" value="HTH_ArsR_DNA-bd_dom"/>
</dbReference>
<dbReference type="PROSITE" id="PS50987">
    <property type="entry name" value="HTH_ARSR_2"/>
    <property type="match status" value="1"/>
</dbReference>
<dbReference type="InterPro" id="IPR036388">
    <property type="entry name" value="WH-like_DNA-bd_sf"/>
</dbReference>
<dbReference type="GO" id="GO:0003700">
    <property type="term" value="F:DNA-binding transcription factor activity"/>
    <property type="evidence" value="ECO:0007669"/>
    <property type="project" value="InterPro"/>
</dbReference>
<dbReference type="InterPro" id="IPR018334">
    <property type="entry name" value="ArsR_HTH"/>
</dbReference>
<dbReference type="InterPro" id="IPR011991">
    <property type="entry name" value="ArsR-like_HTH"/>
</dbReference>
<evidence type="ECO:0000313" key="8">
    <source>
        <dbReference type="Proteomes" id="UP000252378"/>
    </source>
</evidence>
<comment type="caution">
    <text evidence="7">The sequence shown here is derived from an EMBL/GenBank/DDBJ whole genome shotgun (WGS) entry which is preliminary data.</text>
</comment>
<keyword evidence="3" id="KW-0804">Transcription</keyword>
<dbReference type="Pfam" id="PF01022">
    <property type="entry name" value="HTH_5"/>
    <property type="match status" value="1"/>
</dbReference>
<evidence type="ECO:0000256" key="3">
    <source>
        <dbReference type="ARBA" id="ARBA00023163"/>
    </source>
</evidence>
<keyword evidence="1" id="KW-0805">Transcription regulation</keyword>
<dbReference type="AlphaFoldDB" id="A0A367G6H9"/>
<dbReference type="InterPro" id="IPR051011">
    <property type="entry name" value="Metal_resp_trans_reg"/>
</dbReference>
<dbReference type="SMART" id="SM00418">
    <property type="entry name" value="HTH_ARSR"/>
    <property type="match status" value="1"/>
</dbReference>
<organism evidence="7 8">
    <name type="scientific">Faecalibacterium prausnitzii</name>
    <dbReference type="NCBI Taxonomy" id="853"/>
    <lineage>
        <taxon>Bacteria</taxon>
        <taxon>Bacillati</taxon>
        <taxon>Bacillota</taxon>
        <taxon>Clostridia</taxon>
        <taxon>Eubacteriales</taxon>
        <taxon>Oscillospiraceae</taxon>
        <taxon>Faecalibacterium</taxon>
    </lineage>
</organism>
<proteinExistence type="predicted"/>
<dbReference type="GO" id="GO:0003677">
    <property type="term" value="F:DNA binding"/>
    <property type="evidence" value="ECO:0007669"/>
    <property type="project" value="UniProtKB-KW"/>
</dbReference>
<dbReference type="EMBL" id="PXUP01000009">
    <property type="protein sequence ID" value="RCH46322.1"/>
    <property type="molecule type" value="Genomic_DNA"/>
</dbReference>